<dbReference type="Proteomes" id="UP001185028">
    <property type="component" value="Unassembled WGS sequence"/>
</dbReference>
<feature type="chain" id="PRO_5045924335" evidence="1">
    <location>
        <begin position="36"/>
        <end position="547"/>
    </location>
</feature>
<dbReference type="PANTHER" id="PTHR42767">
    <property type="entry name" value="ENDO-BETA-1,6-GALACTANASE"/>
    <property type="match status" value="1"/>
</dbReference>
<dbReference type="SUPFAM" id="SSF51445">
    <property type="entry name" value="(Trans)glycosidases"/>
    <property type="match status" value="1"/>
</dbReference>
<keyword evidence="4" id="KW-1185">Reference proteome</keyword>
<comment type="caution">
    <text evidence="3">The sequence shown here is derived from an EMBL/GenBank/DDBJ whole genome shotgun (WGS) entry which is preliminary data.</text>
</comment>
<organism evidence="3 4">
    <name type="scientific">Paenibacillus hunanensis</name>
    <dbReference type="NCBI Taxonomy" id="539262"/>
    <lineage>
        <taxon>Bacteria</taxon>
        <taxon>Bacillati</taxon>
        <taxon>Bacillota</taxon>
        <taxon>Bacilli</taxon>
        <taxon>Bacillales</taxon>
        <taxon>Paenibacillaceae</taxon>
        <taxon>Paenibacillus</taxon>
    </lineage>
</organism>
<dbReference type="Pfam" id="PF14587">
    <property type="entry name" value="Glyco_hydr_30_2"/>
    <property type="match status" value="1"/>
</dbReference>
<dbReference type="EMBL" id="JAVDQH010000006">
    <property type="protein sequence ID" value="MDR6243873.1"/>
    <property type="molecule type" value="Genomic_DNA"/>
</dbReference>
<dbReference type="Gene3D" id="2.60.40.1180">
    <property type="entry name" value="Golgi alpha-mannosidase II"/>
    <property type="match status" value="1"/>
</dbReference>
<gene>
    <name evidence="3" type="ORF">JOC58_001766</name>
</gene>
<evidence type="ECO:0000313" key="3">
    <source>
        <dbReference type="EMBL" id="MDR6243873.1"/>
    </source>
</evidence>
<dbReference type="InterPro" id="IPR039743">
    <property type="entry name" value="6GAL/EXGAL"/>
</dbReference>
<feature type="signal peptide" evidence="1">
    <location>
        <begin position="1"/>
        <end position="35"/>
    </location>
</feature>
<dbReference type="Gene3D" id="3.20.20.80">
    <property type="entry name" value="Glycosidases"/>
    <property type="match status" value="1"/>
</dbReference>
<dbReference type="RefSeq" id="WP_188775972.1">
    <property type="nucleotide sequence ID" value="NZ_BMMB01000005.1"/>
</dbReference>
<dbReference type="InterPro" id="IPR017853">
    <property type="entry name" value="GH"/>
</dbReference>
<dbReference type="InterPro" id="IPR013780">
    <property type="entry name" value="Glyco_hydro_b"/>
</dbReference>
<feature type="domain" description="Endo-beta-1,6-galactanase-like" evidence="2">
    <location>
        <begin position="50"/>
        <end position="421"/>
    </location>
</feature>
<keyword evidence="3" id="KW-0378">Hydrolase</keyword>
<evidence type="ECO:0000259" key="2">
    <source>
        <dbReference type="Pfam" id="PF14587"/>
    </source>
</evidence>
<protein>
    <submittedName>
        <fullName evidence="3">O-glycosyl hydrolase</fullName>
    </submittedName>
</protein>
<dbReference type="SUPFAM" id="SSF51011">
    <property type="entry name" value="Glycosyl hydrolase domain"/>
    <property type="match status" value="1"/>
</dbReference>
<reference evidence="3 4" key="1">
    <citation type="submission" date="2023-07" db="EMBL/GenBank/DDBJ databases">
        <title>Genomic Encyclopedia of Type Strains, Phase IV (KMG-IV): sequencing the most valuable type-strain genomes for metagenomic binning, comparative biology and taxonomic classification.</title>
        <authorList>
            <person name="Goeker M."/>
        </authorList>
    </citation>
    <scope>NUCLEOTIDE SEQUENCE [LARGE SCALE GENOMIC DNA]</scope>
    <source>
        <strain evidence="3 4">DSM 22170</strain>
    </source>
</reference>
<name>A0ABU1IX88_9BACL</name>
<accession>A0ABU1IX88</accession>
<proteinExistence type="predicted"/>
<dbReference type="PANTHER" id="PTHR42767:SF1">
    <property type="entry name" value="ENDO-BETA-1,6-GALACTANASE-LIKE DOMAIN-CONTAINING PROTEIN"/>
    <property type="match status" value="1"/>
</dbReference>
<sequence length="547" mass="61004">MQHTRSKRIRLGAKLGALSLSALLLSGAAAQITHAQDSNTMSKEASSRVQHIHVNGQQQYQTMDGFGASGAWSIDHIGSEWSEKNKKKIADLLFSQDKGIGLSIWRFNIGAGSTETDQDIISDPWRRAESFKSSATAPYDWSKQAGQQWFLKAAKQRGVSKTVAFVNSPPVLMTKNGHGQPDDSVGSTNLKADQIENYAVFLADVLEHFDKQKLGFDYISPINEPTWDWNKSGQEGNRYNMQDIKQVLSALHKELERRGLHTEVDAIEAVEYLSLLDNDLYAEFTGKPGSQYTSGNAGGKYEGKYSEYIRELLGDPATAAMIGNKISAHAYWSDQPNAGDDRLVQLRKLVHENLERYTPSAAFWMSEYCILGDRGPGRDLSMNTALDVARVIHFDMVETQASAWQWWLAVSKEDYKDGLIYTDYKNPGDPESIIESKLLWTMGNYSRFVRPGAERIELDGANDPNGLMGSAYYHNKDRQLSMVFVNYGNEARTLQLDIDQLPGGKDVKQLKPYLTSDTSDLKAMPSIPVKKTVTIPARSVMTLVGHN</sequence>
<dbReference type="InterPro" id="IPR039514">
    <property type="entry name" value="6GAL-like"/>
</dbReference>
<keyword evidence="1" id="KW-0732">Signal</keyword>
<dbReference type="GO" id="GO:0016787">
    <property type="term" value="F:hydrolase activity"/>
    <property type="evidence" value="ECO:0007669"/>
    <property type="project" value="UniProtKB-KW"/>
</dbReference>
<evidence type="ECO:0000313" key="4">
    <source>
        <dbReference type="Proteomes" id="UP001185028"/>
    </source>
</evidence>
<evidence type="ECO:0000256" key="1">
    <source>
        <dbReference type="SAM" id="SignalP"/>
    </source>
</evidence>